<accession>A0A1X6YMQ1</accession>
<feature type="transmembrane region" description="Helical" evidence="1">
    <location>
        <begin position="416"/>
        <end position="437"/>
    </location>
</feature>
<dbReference type="Proteomes" id="UP000193778">
    <property type="component" value="Unassembled WGS sequence"/>
</dbReference>
<gene>
    <name evidence="2" type="ORF">RUM8411_00944</name>
</gene>
<evidence type="ECO:0000313" key="2">
    <source>
        <dbReference type="EMBL" id="SLN24082.1"/>
    </source>
</evidence>
<keyword evidence="1" id="KW-0472">Membrane</keyword>
<keyword evidence="1" id="KW-1133">Transmembrane helix</keyword>
<dbReference type="InterPro" id="IPR025291">
    <property type="entry name" value="DUF4153"/>
</dbReference>
<feature type="transmembrane region" description="Helical" evidence="1">
    <location>
        <begin position="271"/>
        <end position="291"/>
    </location>
</feature>
<dbReference type="RefSeq" id="WP_085821460.1">
    <property type="nucleotide sequence ID" value="NZ_FWFP01000002.1"/>
</dbReference>
<feature type="transmembrane region" description="Helical" evidence="1">
    <location>
        <begin position="320"/>
        <end position="340"/>
    </location>
</feature>
<dbReference type="Pfam" id="PF13687">
    <property type="entry name" value="DUF4153"/>
    <property type="match status" value="1"/>
</dbReference>
<reference evidence="3" key="1">
    <citation type="submission" date="2017-03" db="EMBL/GenBank/DDBJ databases">
        <authorList>
            <person name="Rodrigo-Torres L."/>
            <person name="Arahal R.D."/>
            <person name="Lucena T."/>
        </authorList>
    </citation>
    <scope>NUCLEOTIDE SEQUENCE [LARGE SCALE GENOMIC DNA]</scope>
    <source>
        <strain evidence="3">CECT 8411</strain>
    </source>
</reference>
<dbReference type="AlphaFoldDB" id="A0A1X6YMQ1"/>
<dbReference type="EMBL" id="FWFP01000002">
    <property type="protein sequence ID" value="SLN24082.1"/>
    <property type="molecule type" value="Genomic_DNA"/>
</dbReference>
<keyword evidence="1" id="KW-0812">Transmembrane</keyword>
<proteinExistence type="predicted"/>
<feature type="transmembrane region" description="Helical" evidence="1">
    <location>
        <begin position="72"/>
        <end position="89"/>
    </location>
</feature>
<evidence type="ECO:0000313" key="3">
    <source>
        <dbReference type="Proteomes" id="UP000193778"/>
    </source>
</evidence>
<feature type="transmembrane region" description="Helical" evidence="1">
    <location>
        <begin position="101"/>
        <end position="126"/>
    </location>
</feature>
<feature type="transmembrane region" description="Helical" evidence="1">
    <location>
        <begin position="195"/>
        <end position="216"/>
    </location>
</feature>
<sequence length="521" mass="57167">MPKKLVIRGLPHSLARDGWWLASESGYQVGQSPPVRPPEAAREDDKWVPLLGALALLVLMGDQLFWGHKPGLSLAIFAWCIFAAANLDASDRRRTLPAAGILLLMTLPVLEHVQLLSLSFLVLGLFGAVAMLHLPDTVGVRATGPWLAAATLRLMGRLPTAGLLDCAAQMRIWRNRHRLSDQTSQSSVRAFIRNWAFPLGGVLVLSTLLISANPVLEHMLIRMLHVDIDVFTLVWRCLLWVGLGLLIWPFLSATAPSSAVNLSVPSWDSSRVLNAGSVFRALVLFNLMLALQSVMDISILSGRAALPEGMSHATYAHRGAYPLLATALLAGTFALAARPFLNQNPALKPLLLLWLTQNVLLTLSAAFRLNLYIGAFGLTYLRVYALIWMGLVALGLAMVTWQVLRERSSGWLVLRIAALGVGTLYVCTFVNFAALIATDTLSRAAHSGKTDRTDWVYVCSLGHTAATAIVAQTKRQPLLHIPGWAFDCVHPEPTQLNWREWDFRTARVNGYLATNTYSEAQ</sequence>
<protein>
    <submittedName>
        <fullName evidence="2">Uncharacterized protein</fullName>
    </submittedName>
</protein>
<feature type="transmembrane region" description="Helical" evidence="1">
    <location>
        <begin position="383"/>
        <end position="404"/>
    </location>
</feature>
<feature type="transmembrane region" description="Helical" evidence="1">
    <location>
        <begin position="228"/>
        <end position="251"/>
    </location>
</feature>
<evidence type="ECO:0000256" key="1">
    <source>
        <dbReference type="SAM" id="Phobius"/>
    </source>
</evidence>
<dbReference type="OrthoDB" id="7280060at2"/>
<organism evidence="2 3">
    <name type="scientific">Ruegeria meonggei</name>
    <dbReference type="NCBI Taxonomy" id="1446476"/>
    <lineage>
        <taxon>Bacteria</taxon>
        <taxon>Pseudomonadati</taxon>
        <taxon>Pseudomonadota</taxon>
        <taxon>Alphaproteobacteria</taxon>
        <taxon>Rhodobacterales</taxon>
        <taxon>Roseobacteraceae</taxon>
        <taxon>Ruegeria</taxon>
    </lineage>
</organism>
<keyword evidence="3" id="KW-1185">Reference proteome</keyword>
<feature type="transmembrane region" description="Helical" evidence="1">
    <location>
        <begin position="352"/>
        <end position="371"/>
    </location>
</feature>
<name>A0A1X6YMQ1_9RHOB</name>